<evidence type="ECO:0000256" key="4">
    <source>
        <dbReference type="ARBA" id="ARBA00022801"/>
    </source>
</evidence>
<dbReference type="PANTHER" id="PTHR42648">
    <property type="entry name" value="TRANSPOSASE, PUTATIVE-RELATED"/>
    <property type="match status" value="1"/>
</dbReference>
<dbReference type="InterPro" id="IPR012337">
    <property type="entry name" value="RNaseH-like_sf"/>
</dbReference>
<organism evidence="11 12">
    <name type="scientific">Ignelater luminosus</name>
    <name type="common">Cucubano</name>
    <name type="synonym">Pyrophorus luminosus</name>
    <dbReference type="NCBI Taxonomy" id="2038154"/>
    <lineage>
        <taxon>Eukaryota</taxon>
        <taxon>Metazoa</taxon>
        <taxon>Ecdysozoa</taxon>
        <taxon>Arthropoda</taxon>
        <taxon>Hexapoda</taxon>
        <taxon>Insecta</taxon>
        <taxon>Pterygota</taxon>
        <taxon>Neoptera</taxon>
        <taxon>Endopterygota</taxon>
        <taxon>Coleoptera</taxon>
        <taxon>Polyphaga</taxon>
        <taxon>Elateriformia</taxon>
        <taxon>Elateroidea</taxon>
        <taxon>Elateridae</taxon>
        <taxon>Agrypninae</taxon>
        <taxon>Pyrophorini</taxon>
        <taxon>Ignelater</taxon>
    </lineage>
</organism>
<evidence type="ECO:0000256" key="3">
    <source>
        <dbReference type="ARBA" id="ARBA00022759"/>
    </source>
</evidence>
<keyword evidence="8" id="KW-0808">Transferase</keyword>
<accession>A0A8K0CGH6</accession>
<dbReference type="SUPFAM" id="SSF53098">
    <property type="entry name" value="Ribonuclease H-like"/>
    <property type="match status" value="1"/>
</dbReference>
<keyword evidence="3" id="KW-0255">Endonuclease</keyword>
<evidence type="ECO:0000256" key="6">
    <source>
        <dbReference type="ARBA" id="ARBA00022908"/>
    </source>
</evidence>
<dbReference type="InterPro" id="IPR057670">
    <property type="entry name" value="SH3_retrovirus"/>
</dbReference>
<dbReference type="Proteomes" id="UP000801492">
    <property type="component" value="Unassembled WGS sequence"/>
</dbReference>
<dbReference type="GO" id="GO:0003676">
    <property type="term" value="F:nucleic acid binding"/>
    <property type="evidence" value="ECO:0007669"/>
    <property type="project" value="InterPro"/>
</dbReference>
<evidence type="ECO:0000256" key="5">
    <source>
        <dbReference type="ARBA" id="ARBA00022842"/>
    </source>
</evidence>
<keyword evidence="1" id="KW-0540">Nuclease</keyword>
<evidence type="ECO:0000256" key="1">
    <source>
        <dbReference type="ARBA" id="ARBA00022722"/>
    </source>
</evidence>
<keyword evidence="8" id="KW-0239">DNA-directed DNA polymerase</keyword>
<dbReference type="EMBL" id="VTPC01090131">
    <property type="protein sequence ID" value="KAF2884771.1"/>
    <property type="molecule type" value="Genomic_DNA"/>
</dbReference>
<dbReference type="GO" id="GO:0015074">
    <property type="term" value="P:DNA integration"/>
    <property type="evidence" value="ECO:0007669"/>
    <property type="project" value="UniProtKB-KW"/>
</dbReference>
<keyword evidence="8" id="KW-0548">Nucleotidyltransferase</keyword>
<dbReference type="PANTHER" id="PTHR42648:SF11">
    <property type="entry name" value="TRANSPOSON TY4-P GAG-POL POLYPROTEIN"/>
    <property type="match status" value="1"/>
</dbReference>
<evidence type="ECO:0000256" key="9">
    <source>
        <dbReference type="ARBA" id="ARBA00023172"/>
    </source>
</evidence>
<dbReference type="OrthoDB" id="6819349at2759"/>
<dbReference type="GO" id="GO:0003964">
    <property type="term" value="F:RNA-directed DNA polymerase activity"/>
    <property type="evidence" value="ECO:0007669"/>
    <property type="project" value="UniProtKB-KW"/>
</dbReference>
<keyword evidence="4" id="KW-0378">Hydrolase</keyword>
<keyword evidence="9" id="KW-0233">DNA recombination</keyword>
<evidence type="ECO:0000313" key="11">
    <source>
        <dbReference type="EMBL" id="KAF2884771.1"/>
    </source>
</evidence>
<evidence type="ECO:0000256" key="2">
    <source>
        <dbReference type="ARBA" id="ARBA00022723"/>
    </source>
</evidence>
<evidence type="ECO:0000259" key="10">
    <source>
        <dbReference type="Pfam" id="PF25597"/>
    </source>
</evidence>
<dbReference type="GO" id="GO:0016787">
    <property type="term" value="F:hydrolase activity"/>
    <property type="evidence" value="ECO:0007669"/>
    <property type="project" value="UniProtKB-KW"/>
</dbReference>
<protein>
    <recommendedName>
        <fullName evidence="10">Retroviral polymerase SH3-like domain-containing protein</fullName>
    </recommendedName>
</protein>
<keyword evidence="5" id="KW-0460">Magnesium</keyword>
<dbReference type="AlphaFoldDB" id="A0A8K0CGH6"/>
<dbReference type="GO" id="GO:0004519">
    <property type="term" value="F:endonuclease activity"/>
    <property type="evidence" value="ECO:0007669"/>
    <property type="project" value="UniProtKB-KW"/>
</dbReference>
<name>A0A8K0CGH6_IGNLU</name>
<dbReference type="GO" id="GO:0006310">
    <property type="term" value="P:DNA recombination"/>
    <property type="evidence" value="ECO:0007669"/>
    <property type="project" value="UniProtKB-KW"/>
</dbReference>
<reference evidence="11" key="1">
    <citation type="submission" date="2019-08" db="EMBL/GenBank/DDBJ databases">
        <title>The genome of the North American firefly Photinus pyralis.</title>
        <authorList>
            <consortium name="Photinus pyralis genome working group"/>
            <person name="Fallon T.R."/>
            <person name="Sander Lower S.E."/>
            <person name="Weng J.-K."/>
        </authorList>
    </citation>
    <scope>NUCLEOTIDE SEQUENCE</scope>
    <source>
        <strain evidence="11">TRF0915ILg1</strain>
        <tissue evidence="11">Whole body</tissue>
    </source>
</reference>
<dbReference type="GO" id="GO:0003887">
    <property type="term" value="F:DNA-directed DNA polymerase activity"/>
    <property type="evidence" value="ECO:0007669"/>
    <property type="project" value="UniProtKB-KW"/>
</dbReference>
<keyword evidence="7" id="KW-0695">RNA-directed DNA polymerase</keyword>
<sequence length="176" mass="20061">MELFIVSPRTPQQNLSDGEIRTVVEAARTYMHSRNDLPKALWAELVNAATHVLNRTGHSTAPEKSSYELCFRKLPYIKHLRIVGSDCYAHIPKANRKKVDTKAIQGILIGYDPDGFRILCSQKKSLSRSRDVFNEKLLYSVDEDEVVENKVDNDEHGLIWDSDEAMNTEEEKEGNV</sequence>
<evidence type="ECO:0000313" key="12">
    <source>
        <dbReference type="Proteomes" id="UP000801492"/>
    </source>
</evidence>
<gene>
    <name evidence="11" type="ORF">ILUMI_21378</name>
</gene>
<evidence type="ECO:0000256" key="7">
    <source>
        <dbReference type="ARBA" id="ARBA00022918"/>
    </source>
</evidence>
<dbReference type="Pfam" id="PF25597">
    <property type="entry name" value="SH3_retrovirus"/>
    <property type="match status" value="1"/>
</dbReference>
<keyword evidence="2" id="KW-0479">Metal-binding</keyword>
<proteinExistence type="predicted"/>
<dbReference type="InterPro" id="IPR036397">
    <property type="entry name" value="RNaseH_sf"/>
</dbReference>
<evidence type="ECO:0000256" key="8">
    <source>
        <dbReference type="ARBA" id="ARBA00022932"/>
    </source>
</evidence>
<dbReference type="GO" id="GO:0046872">
    <property type="term" value="F:metal ion binding"/>
    <property type="evidence" value="ECO:0007669"/>
    <property type="project" value="UniProtKB-KW"/>
</dbReference>
<feature type="domain" description="Retroviral polymerase SH3-like" evidence="10">
    <location>
        <begin position="85"/>
        <end position="141"/>
    </location>
</feature>
<comment type="caution">
    <text evidence="11">The sequence shown here is derived from an EMBL/GenBank/DDBJ whole genome shotgun (WGS) entry which is preliminary data.</text>
</comment>
<keyword evidence="6" id="KW-0229">DNA integration</keyword>
<dbReference type="InterPro" id="IPR039537">
    <property type="entry name" value="Retrotran_Ty1/copia-like"/>
</dbReference>
<dbReference type="Gene3D" id="3.30.420.10">
    <property type="entry name" value="Ribonuclease H-like superfamily/Ribonuclease H"/>
    <property type="match status" value="1"/>
</dbReference>
<keyword evidence="12" id="KW-1185">Reference proteome</keyword>